<dbReference type="AlphaFoldDB" id="A0A6G2BIX1"/>
<accession>A0A6G2BIX1</accession>
<keyword evidence="4" id="KW-1185">Reference proteome</keyword>
<evidence type="ECO:0000313" key="4">
    <source>
        <dbReference type="Proteomes" id="UP000473014"/>
    </source>
</evidence>
<name>A0A6G2BIX1_9ACTN</name>
<dbReference type="Pfam" id="PF04149">
    <property type="entry name" value="DUF397"/>
    <property type="match status" value="1"/>
</dbReference>
<dbReference type="EMBL" id="WIXO01000001">
    <property type="protein sequence ID" value="MTE22019.1"/>
    <property type="molecule type" value="Genomic_DNA"/>
</dbReference>
<dbReference type="RefSeq" id="WP_155072604.1">
    <property type="nucleotide sequence ID" value="NZ_WIXO01000001.1"/>
</dbReference>
<dbReference type="Proteomes" id="UP000473014">
    <property type="component" value="Unassembled WGS sequence"/>
</dbReference>
<protein>
    <submittedName>
        <fullName evidence="3">DUF397 domain-containing protein</fullName>
    </submittedName>
</protein>
<sequence>MGHVHNGTPAGVLGAEGWHSPWSGANGGNRPEAVKPPGGRIVIRRSADPDGPAPIRTPSEIGAFVRGAKEGKADFLLS</sequence>
<organism evidence="3 4">
    <name type="scientific">Streptomyces taklimakanensis</name>
    <dbReference type="NCBI Taxonomy" id="2569853"/>
    <lineage>
        <taxon>Bacteria</taxon>
        <taxon>Bacillati</taxon>
        <taxon>Actinomycetota</taxon>
        <taxon>Actinomycetes</taxon>
        <taxon>Kitasatosporales</taxon>
        <taxon>Streptomycetaceae</taxon>
        <taxon>Streptomyces</taxon>
    </lineage>
</organism>
<comment type="caution">
    <text evidence="3">The sequence shown here is derived from an EMBL/GenBank/DDBJ whole genome shotgun (WGS) entry which is preliminary data.</text>
</comment>
<evidence type="ECO:0000313" key="3">
    <source>
        <dbReference type="EMBL" id="MTE22019.1"/>
    </source>
</evidence>
<gene>
    <name evidence="3" type="ORF">F0L17_23475</name>
</gene>
<feature type="region of interest" description="Disordered" evidence="1">
    <location>
        <begin position="1"/>
        <end position="58"/>
    </location>
</feature>
<evidence type="ECO:0000256" key="1">
    <source>
        <dbReference type="SAM" id="MobiDB-lite"/>
    </source>
</evidence>
<feature type="domain" description="DUF397" evidence="2">
    <location>
        <begin position="20"/>
        <end position="69"/>
    </location>
</feature>
<proteinExistence type="predicted"/>
<evidence type="ECO:0000259" key="2">
    <source>
        <dbReference type="Pfam" id="PF04149"/>
    </source>
</evidence>
<reference evidence="3 4" key="1">
    <citation type="submission" date="2019-11" db="EMBL/GenBank/DDBJ databases">
        <authorList>
            <person name="Yuan L."/>
        </authorList>
    </citation>
    <scope>NUCLEOTIDE SEQUENCE [LARGE SCALE GENOMIC DNA]</scope>
    <source>
        <strain evidence="3 4">TRM43335</strain>
    </source>
</reference>
<dbReference type="InterPro" id="IPR007278">
    <property type="entry name" value="DUF397"/>
</dbReference>
<dbReference type="OrthoDB" id="4558943at2"/>